<reference evidence="3" key="1">
    <citation type="journal article" date="2021" name="Nat. Commun.">
        <title>Genetic determinants of endophytism in the Arabidopsis root mycobiome.</title>
        <authorList>
            <person name="Mesny F."/>
            <person name="Miyauchi S."/>
            <person name="Thiergart T."/>
            <person name="Pickel B."/>
            <person name="Atanasova L."/>
            <person name="Karlsson M."/>
            <person name="Huettel B."/>
            <person name="Barry K.W."/>
            <person name="Haridas S."/>
            <person name="Chen C."/>
            <person name="Bauer D."/>
            <person name="Andreopoulos W."/>
            <person name="Pangilinan J."/>
            <person name="LaButti K."/>
            <person name="Riley R."/>
            <person name="Lipzen A."/>
            <person name="Clum A."/>
            <person name="Drula E."/>
            <person name="Henrissat B."/>
            <person name="Kohler A."/>
            <person name="Grigoriev I.V."/>
            <person name="Martin F.M."/>
            <person name="Hacquard S."/>
        </authorList>
    </citation>
    <scope>NUCLEOTIDE SEQUENCE</scope>
    <source>
        <strain evidence="3">MPI-CAGE-AT-0023</strain>
    </source>
</reference>
<dbReference type="Pfam" id="PF24883">
    <property type="entry name" value="NPHP3_N"/>
    <property type="match status" value="1"/>
</dbReference>
<protein>
    <recommendedName>
        <fullName evidence="2">Nephrocystin 3-like N-terminal domain-containing protein</fullName>
    </recommendedName>
</protein>
<dbReference type="OrthoDB" id="20872at2759"/>
<name>A0A9P9GUQ5_FUSRE</name>
<comment type="caution">
    <text evidence="3">The sequence shown here is derived from an EMBL/GenBank/DDBJ whole genome shotgun (WGS) entry which is preliminary data.</text>
</comment>
<evidence type="ECO:0000256" key="1">
    <source>
        <dbReference type="ARBA" id="ARBA00022737"/>
    </source>
</evidence>
<dbReference type="GeneID" id="70229718"/>
<dbReference type="Proteomes" id="UP000720189">
    <property type="component" value="Unassembled WGS sequence"/>
</dbReference>
<dbReference type="RefSeq" id="XP_046047715.1">
    <property type="nucleotide sequence ID" value="XM_046199764.1"/>
</dbReference>
<dbReference type="EMBL" id="JAGMUX010000011">
    <property type="protein sequence ID" value="KAH7244492.1"/>
    <property type="molecule type" value="Genomic_DNA"/>
</dbReference>
<evidence type="ECO:0000313" key="3">
    <source>
        <dbReference type="EMBL" id="KAH7244492.1"/>
    </source>
</evidence>
<dbReference type="SUPFAM" id="SSF52540">
    <property type="entry name" value="P-loop containing nucleoside triphosphate hydrolases"/>
    <property type="match status" value="1"/>
</dbReference>
<evidence type="ECO:0000313" key="4">
    <source>
        <dbReference type="Proteomes" id="UP000720189"/>
    </source>
</evidence>
<gene>
    <name evidence="3" type="ORF">BKA55DRAFT_692292</name>
</gene>
<keyword evidence="4" id="KW-1185">Reference proteome</keyword>
<dbReference type="PANTHER" id="PTHR10039">
    <property type="entry name" value="AMELOGENIN"/>
    <property type="match status" value="1"/>
</dbReference>
<dbReference type="Gene3D" id="3.40.50.300">
    <property type="entry name" value="P-loop containing nucleotide triphosphate hydrolases"/>
    <property type="match status" value="1"/>
</dbReference>
<dbReference type="InterPro" id="IPR056884">
    <property type="entry name" value="NPHP3-like_N"/>
</dbReference>
<proteinExistence type="predicted"/>
<accession>A0A9P9GUQ5</accession>
<dbReference type="AlphaFoldDB" id="A0A9P9GUQ5"/>
<dbReference type="PANTHER" id="PTHR10039:SF15">
    <property type="entry name" value="NACHT DOMAIN-CONTAINING PROTEIN"/>
    <property type="match status" value="1"/>
</dbReference>
<keyword evidence="1" id="KW-0677">Repeat</keyword>
<evidence type="ECO:0000259" key="2">
    <source>
        <dbReference type="Pfam" id="PF24883"/>
    </source>
</evidence>
<sequence length="283" mass="31931">MTAAAYAKDILSRIPPNKIEAQRKIVDVLLDLKDDVKHVSKGIDKILHKQHSEEDRDIIQWITAIDYAPQQHDFLKRRQLGIGQWLLECTEFQQWLKDAKRGLFCPGIPGSGKTIITAIVIDHLSTKFQEQSDIGIAFIFCNFRRHHEQTLEDLLAALLKQLTQQQSVVQSGVTELYNSCKKKGGRPSVEKLSTALQCVSALFSRTFLIIDALDKCQTTSGCRNAFLDEMLSLQARCGTNLFMTSHFIPEIAGSLDSQATLEIRPSDDDVRISRWPHVATTRV</sequence>
<feature type="domain" description="Nephrocystin 3-like N-terminal" evidence="2">
    <location>
        <begin position="81"/>
        <end position="245"/>
    </location>
</feature>
<organism evidence="3 4">
    <name type="scientific">Fusarium redolens</name>
    <dbReference type="NCBI Taxonomy" id="48865"/>
    <lineage>
        <taxon>Eukaryota</taxon>
        <taxon>Fungi</taxon>
        <taxon>Dikarya</taxon>
        <taxon>Ascomycota</taxon>
        <taxon>Pezizomycotina</taxon>
        <taxon>Sordariomycetes</taxon>
        <taxon>Hypocreomycetidae</taxon>
        <taxon>Hypocreales</taxon>
        <taxon>Nectriaceae</taxon>
        <taxon>Fusarium</taxon>
        <taxon>Fusarium redolens species complex</taxon>
    </lineage>
</organism>
<dbReference type="InterPro" id="IPR027417">
    <property type="entry name" value="P-loop_NTPase"/>
</dbReference>